<dbReference type="Gene3D" id="3.40.190.10">
    <property type="entry name" value="Periplasmic binding protein-like II"/>
    <property type="match status" value="2"/>
</dbReference>
<dbReference type="NCBIfam" id="NF008633">
    <property type="entry name" value="PRK11622.1"/>
    <property type="match status" value="1"/>
</dbReference>
<dbReference type="PIRSF" id="PIRSF029172">
    <property type="entry name" value="UCP029172_ABC_sbc_YnjB"/>
    <property type="match status" value="1"/>
</dbReference>
<organism evidence="2 3">
    <name type="scientific">Hydrogenophaga palleronii</name>
    <dbReference type="NCBI Taxonomy" id="65655"/>
    <lineage>
        <taxon>Bacteria</taxon>
        <taxon>Pseudomonadati</taxon>
        <taxon>Pseudomonadota</taxon>
        <taxon>Betaproteobacteria</taxon>
        <taxon>Burkholderiales</taxon>
        <taxon>Comamonadaceae</taxon>
        <taxon>Hydrogenophaga</taxon>
    </lineage>
</organism>
<accession>A0ABU1WGM3</accession>
<evidence type="ECO:0000313" key="2">
    <source>
        <dbReference type="EMBL" id="MDR7148157.1"/>
    </source>
</evidence>
<dbReference type="InterPro" id="IPR006059">
    <property type="entry name" value="SBP"/>
</dbReference>
<dbReference type="RefSeq" id="WP_310310407.1">
    <property type="nucleotide sequence ID" value="NZ_JAVDWU010000001.1"/>
</dbReference>
<dbReference type="SUPFAM" id="SSF53850">
    <property type="entry name" value="Periplasmic binding protein-like II"/>
    <property type="match status" value="1"/>
</dbReference>
<reference evidence="2 3" key="1">
    <citation type="submission" date="2023-07" db="EMBL/GenBank/DDBJ databases">
        <title>Sorghum-associated microbial communities from plants grown in Nebraska, USA.</title>
        <authorList>
            <person name="Schachtman D."/>
        </authorList>
    </citation>
    <scope>NUCLEOTIDE SEQUENCE [LARGE SCALE GENOMIC DNA]</scope>
    <source>
        <strain evidence="2 3">4249</strain>
    </source>
</reference>
<dbReference type="InterPro" id="IPR027020">
    <property type="entry name" value="YnjB"/>
</dbReference>
<gene>
    <name evidence="2" type="ORF">J2W49_000085</name>
</gene>
<dbReference type="PANTHER" id="PTHR42779">
    <property type="entry name" value="PROTEIN YNJB"/>
    <property type="match status" value="1"/>
</dbReference>
<dbReference type="Pfam" id="PF13416">
    <property type="entry name" value="SBP_bac_8"/>
    <property type="match status" value="1"/>
</dbReference>
<dbReference type="PANTHER" id="PTHR42779:SF1">
    <property type="entry name" value="PROTEIN YNJB"/>
    <property type="match status" value="1"/>
</dbReference>
<feature type="chain" id="PRO_5046235519" evidence="1">
    <location>
        <begin position="31"/>
        <end position="407"/>
    </location>
</feature>
<protein>
    <submittedName>
        <fullName evidence="2">Thiamine transport system substrate-binding protein</fullName>
    </submittedName>
</protein>
<evidence type="ECO:0000256" key="1">
    <source>
        <dbReference type="SAM" id="SignalP"/>
    </source>
</evidence>
<name>A0ABU1WGM3_9BURK</name>
<sequence>MHPGKNTLTRREWLVLAGAAASSSLHPALAQTGTAWSEIEKAARGQTVYFNAWAGSERTNAYLQWVGAQVLAAHGVKLEHVKITDTADVVKRVRAEKAAGRGAGEGTVDLVWINGENFATMKRDGLLFGPFAESLPNFRYVDTAGKPTTLNDFSVPTEGMESPWGMAQFTLYADSRRLPNPPQSMAELLTLARSQPGRISYPRLPDFTGTTFVKQALIETVGDASVLARPPVDADFARVTAPLWAFLDSLHPQLWRAGKQFPQNPAAIRQMMADGELLLGLTFNPNEAANEIAAKRLPESVVSWQFAKGTIGNTHFVAIPYNARAAAGGQVVANFLLSAQAQARKADIAVWGDPTVLDVARLPAAERARFPSQPLPGQVRVSASTLPEPHAGWVDPLEREWTRRYGS</sequence>
<evidence type="ECO:0000313" key="3">
    <source>
        <dbReference type="Proteomes" id="UP001265700"/>
    </source>
</evidence>
<feature type="signal peptide" evidence="1">
    <location>
        <begin position="1"/>
        <end position="30"/>
    </location>
</feature>
<keyword evidence="1" id="KW-0732">Signal</keyword>
<keyword evidence="3" id="KW-1185">Reference proteome</keyword>
<comment type="caution">
    <text evidence="2">The sequence shown here is derived from an EMBL/GenBank/DDBJ whole genome shotgun (WGS) entry which is preliminary data.</text>
</comment>
<dbReference type="EMBL" id="JAVDWU010000001">
    <property type="protein sequence ID" value="MDR7148157.1"/>
    <property type="molecule type" value="Genomic_DNA"/>
</dbReference>
<dbReference type="Proteomes" id="UP001265700">
    <property type="component" value="Unassembled WGS sequence"/>
</dbReference>
<proteinExistence type="predicted"/>